<name>A0A1U7NTA6_9DEIO</name>
<evidence type="ECO:0000313" key="2">
    <source>
        <dbReference type="Proteomes" id="UP000186607"/>
    </source>
</evidence>
<gene>
    <name evidence="1" type="ORF">BOO71_0012853</name>
</gene>
<sequence>MQMAQIDSIYHDGYLAVTPLGTQSQEDTLLLLKDGTVYSGLQVSPADLDVAASRKNEPDETVSSV</sequence>
<proteinExistence type="predicted"/>
<dbReference type="Proteomes" id="UP000186607">
    <property type="component" value="Unassembled WGS sequence"/>
</dbReference>
<accession>A0A1U7NTA6</accession>
<reference evidence="1 2" key="1">
    <citation type="submission" date="2017-01" db="EMBL/GenBank/DDBJ databases">
        <title>Genome Analysis of Deinococcus marmoris KOPRI26562.</title>
        <authorList>
            <person name="Kim J.H."/>
            <person name="Oh H.-M."/>
        </authorList>
    </citation>
    <scope>NUCLEOTIDE SEQUENCE [LARGE SCALE GENOMIC DNA]</scope>
    <source>
        <strain evidence="1 2">KOPRI26562</strain>
    </source>
</reference>
<keyword evidence="2" id="KW-1185">Reference proteome</keyword>
<organism evidence="1 2">
    <name type="scientific">Deinococcus marmoris</name>
    <dbReference type="NCBI Taxonomy" id="249408"/>
    <lineage>
        <taxon>Bacteria</taxon>
        <taxon>Thermotogati</taxon>
        <taxon>Deinococcota</taxon>
        <taxon>Deinococci</taxon>
        <taxon>Deinococcales</taxon>
        <taxon>Deinococcaceae</taxon>
        <taxon>Deinococcus</taxon>
    </lineage>
</organism>
<comment type="caution">
    <text evidence="1">The sequence shown here is derived from an EMBL/GenBank/DDBJ whole genome shotgun (WGS) entry which is preliminary data.</text>
</comment>
<dbReference type="AlphaFoldDB" id="A0A1U7NTA6"/>
<protein>
    <submittedName>
        <fullName evidence="1">Uncharacterized protein</fullName>
    </submittedName>
</protein>
<dbReference type="EMBL" id="MSTI01000154">
    <property type="protein sequence ID" value="OLV16146.1"/>
    <property type="molecule type" value="Genomic_DNA"/>
</dbReference>
<evidence type="ECO:0000313" key="1">
    <source>
        <dbReference type="EMBL" id="OLV16146.1"/>
    </source>
</evidence>